<dbReference type="Proteomes" id="UP000070498">
    <property type="component" value="Unassembled WGS sequence"/>
</dbReference>
<proteinExistence type="predicted"/>
<keyword evidence="2" id="KW-1185">Reference proteome</keyword>
<name>A0A135P1P8_9HYPH</name>
<evidence type="ECO:0000313" key="1">
    <source>
        <dbReference type="EMBL" id="KXG85309.1"/>
    </source>
</evidence>
<evidence type="ECO:0000313" key="2">
    <source>
        <dbReference type="Proteomes" id="UP000070498"/>
    </source>
</evidence>
<dbReference type="AlphaFoldDB" id="A0A135P1P8"/>
<organism evidence="1 2">
    <name type="scientific">Agrobacterium bohemicum</name>
    <dbReference type="NCBI Taxonomy" id="2052828"/>
    <lineage>
        <taxon>Bacteria</taxon>
        <taxon>Pseudomonadati</taxon>
        <taxon>Pseudomonadota</taxon>
        <taxon>Alphaproteobacteria</taxon>
        <taxon>Hyphomicrobiales</taxon>
        <taxon>Rhizobiaceae</taxon>
        <taxon>Rhizobium/Agrobacterium group</taxon>
        <taxon>Agrobacterium</taxon>
    </lineage>
</organism>
<dbReference type="EMBL" id="LNUW01000034">
    <property type="protein sequence ID" value="KXG85309.1"/>
    <property type="molecule type" value="Genomic_DNA"/>
</dbReference>
<sequence>MVVRLPVRIKGDWLGRTLICPSPIVFTLLLPWMHFSVHAVPERPWLAVLFNPESATQMRKVSGMVLVCGWPHLRGFWYKARDRSFKNLSVTQGYFEETM</sequence>
<accession>A0A135P1P8</accession>
<protein>
    <submittedName>
        <fullName evidence="1">Uncharacterized protein</fullName>
    </submittedName>
</protein>
<comment type="caution">
    <text evidence="1">The sequence shown here is derived from an EMBL/GenBank/DDBJ whole genome shotgun (WGS) entry which is preliminary data.</text>
</comment>
<gene>
    <name evidence="1" type="ORF">ATO67_08895</name>
</gene>
<reference evidence="1 2" key="1">
    <citation type="submission" date="2015-11" db="EMBL/GenBank/DDBJ databases">
        <title>Draft genome sequence of Agrobacterium sp. R89-1.</title>
        <authorList>
            <person name="Zahradnik J."/>
            <person name="Kyslikova E."/>
            <person name="Palyzova A."/>
            <person name="Kyslik P."/>
        </authorList>
    </citation>
    <scope>NUCLEOTIDE SEQUENCE [LARGE SCALE GENOMIC DNA]</scope>
    <source>
        <strain evidence="1 2">R89-1</strain>
    </source>
</reference>